<dbReference type="PANTHER" id="PTHR21113:SF4">
    <property type="entry name" value="CHITIN-BINDING TYPE-4 DOMAIN-CONTAINING PROTEIN"/>
    <property type="match status" value="1"/>
</dbReference>
<dbReference type="PANTHER" id="PTHR21113">
    <property type="entry name" value="AGAP001705-PA"/>
    <property type="match status" value="1"/>
</dbReference>
<comment type="caution">
    <text evidence="2">The sequence shown here is derived from an EMBL/GenBank/DDBJ whole genome shotgun (WGS) entry which is preliminary data.</text>
</comment>
<dbReference type="InterPro" id="IPR004302">
    <property type="entry name" value="Cellulose/chitin-bd_N"/>
</dbReference>
<dbReference type="Proteomes" id="UP001217089">
    <property type="component" value="Unassembled WGS sequence"/>
</dbReference>
<keyword evidence="3" id="KW-1185">Reference proteome</keyword>
<dbReference type="EMBL" id="JARBDR010000141">
    <property type="protein sequence ID" value="KAJ8320789.1"/>
    <property type="molecule type" value="Genomic_DNA"/>
</dbReference>
<proteinExistence type="predicted"/>
<feature type="non-terminal residue" evidence="2">
    <location>
        <position position="176"/>
    </location>
</feature>
<evidence type="ECO:0000259" key="1">
    <source>
        <dbReference type="Pfam" id="PF03067"/>
    </source>
</evidence>
<evidence type="ECO:0000313" key="2">
    <source>
        <dbReference type="EMBL" id="KAJ8320789.1"/>
    </source>
</evidence>
<protein>
    <recommendedName>
        <fullName evidence="1">Chitin-binding type-4 domain-containing protein</fullName>
    </recommendedName>
</protein>
<accession>A0ABQ9FU76</accession>
<name>A0ABQ9FU76_TEGGR</name>
<evidence type="ECO:0000313" key="3">
    <source>
        <dbReference type="Proteomes" id="UP001217089"/>
    </source>
</evidence>
<sequence length="176" mass="19825">MVIPAIYGHGTMVDPLQRSSLWREYGTQDFQPNYNDNELFCGGVDTQWKVNNGLCGICGDAFNAEIKDNEAGGKYATGFIAKKYNQGQQIEVKVNLTAAHAGYFEFRICSHNDIYKSVSQECLDQNLLKLAGTQDTQYEPGFLNGQHKLQLQLPKDLTCDQCVLQWHYRAGKCAFK</sequence>
<dbReference type="Pfam" id="PF03067">
    <property type="entry name" value="LPMO_10"/>
    <property type="match status" value="1"/>
</dbReference>
<gene>
    <name evidence="2" type="ORF">KUTeg_002376</name>
</gene>
<reference evidence="2 3" key="1">
    <citation type="submission" date="2022-12" db="EMBL/GenBank/DDBJ databases">
        <title>Chromosome-level genome of Tegillarca granosa.</title>
        <authorList>
            <person name="Kim J."/>
        </authorList>
    </citation>
    <scope>NUCLEOTIDE SEQUENCE [LARGE SCALE GENOMIC DNA]</scope>
    <source>
        <strain evidence="2">Teg-2019</strain>
        <tissue evidence="2">Adductor muscle</tissue>
    </source>
</reference>
<organism evidence="2 3">
    <name type="scientific">Tegillarca granosa</name>
    <name type="common">Malaysian cockle</name>
    <name type="synonym">Anadara granosa</name>
    <dbReference type="NCBI Taxonomy" id="220873"/>
    <lineage>
        <taxon>Eukaryota</taxon>
        <taxon>Metazoa</taxon>
        <taxon>Spiralia</taxon>
        <taxon>Lophotrochozoa</taxon>
        <taxon>Mollusca</taxon>
        <taxon>Bivalvia</taxon>
        <taxon>Autobranchia</taxon>
        <taxon>Pteriomorphia</taxon>
        <taxon>Arcoida</taxon>
        <taxon>Arcoidea</taxon>
        <taxon>Arcidae</taxon>
        <taxon>Tegillarca</taxon>
    </lineage>
</organism>
<feature type="domain" description="Chitin-binding type-4" evidence="1">
    <location>
        <begin position="9"/>
        <end position="170"/>
    </location>
</feature>